<sequence>MTKQHKIGLVKVLETTTVVLAFINESWTFVEKVLSLFNIVPNYMTLNMSTPSDWLHKFEIKAERWVFVPSKETLKRGQQIHAYIKQKWKYPRYMFHLRNGGHVAAANFHLKSNYFSLIDVSDFYGATSQSRVTRELGRLVPYVKARQIARLSTVANPNRNGFKHVIPYGYPQSPILASLCFHNSFCGGVISSISKSERVFVSVYMDDILLSSDDMNLLVEAFDTVRQALRKSGYTLNENKTQPPCPKIQVFNLELGHNHLRVTPKRIVEFLKAFTSSTNEHERKGIASYVGSINKSQAKLFR</sequence>
<dbReference type="EMBL" id="OW969750">
    <property type="protein sequence ID" value="CAH6256696.1"/>
    <property type="molecule type" value="Genomic_DNA"/>
</dbReference>
<proteinExistence type="predicted"/>
<accession>A0A9P0YDN8</accession>
<evidence type="ECO:0000259" key="1">
    <source>
        <dbReference type="PROSITE" id="PS50878"/>
    </source>
</evidence>
<dbReference type="PROSITE" id="PS50878">
    <property type="entry name" value="RT_POL"/>
    <property type="match status" value="1"/>
</dbReference>
<dbReference type="Gene3D" id="3.30.70.270">
    <property type="match status" value="1"/>
</dbReference>
<evidence type="ECO:0000313" key="2">
    <source>
        <dbReference type="EMBL" id="CAH6256696.1"/>
    </source>
</evidence>
<dbReference type="InterPro" id="IPR043502">
    <property type="entry name" value="DNA/RNA_pol_sf"/>
</dbReference>
<gene>
    <name evidence="2" type="ORF">AN2335V1_4927</name>
</gene>
<keyword evidence="3" id="KW-1185">Reference proteome</keyword>
<dbReference type="RefSeq" id="WP_179153943.1">
    <property type="nucleotide sequence ID" value="NZ_JAAFAQ010000011.1"/>
</dbReference>
<reference evidence="2" key="1">
    <citation type="submission" date="2022-05" db="EMBL/GenBank/DDBJ databases">
        <authorList>
            <person name="Alioto T."/>
            <person name="Alioto T."/>
            <person name="Gomez Garrido J."/>
        </authorList>
    </citation>
    <scope>NUCLEOTIDE SEQUENCE</scope>
    <source>
        <strain evidence="2">0</strain>
        <plasmid evidence="2">P1</plasmid>
    </source>
</reference>
<dbReference type="Proteomes" id="UP000789617">
    <property type="component" value="Plasmid P1"/>
</dbReference>
<dbReference type="Pfam" id="PF00078">
    <property type="entry name" value="RVT_1"/>
    <property type="match status" value="1"/>
</dbReference>
<keyword evidence="2" id="KW-0614">Plasmid</keyword>
<dbReference type="InterPro" id="IPR000477">
    <property type="entry name" value="RT_dom"/>
</dbReference>
<dbReference type="InterPro" id="IPR043128">
    <property type="entry name" value="Rev_trsase/Diguanyl_cyclase"/>
</dbReference>
<dbReference type="SUPFAM" id="SSF56672">
    <property type="entry name" value="DNA/RNA polymerases"/>
    <property type="match status" value="1"/>
</dbReference>
<organism evidence="2 3">
    <name type="scientific">Klebsiella variicola</name>
    <dbReference type="NCBI Taxonomy" id="244366"/>
    <lineage>
        <taxon>Bacteria</taxon>
        <taxon>Pseudomonadati</taxon>
        <taxon>Pseudomonadota</taxon>
        <taxon>Gammaproteobacteria</taxon>
        <taxon>Enterobacterales</taxon>
        <taxon>Enterobacteriaceae</taxon>
        <taxon>Klebsiella/Raoultella group</taxon>
        <taxon>Klebsiella</taxon>
        <taxon>Klebsiella pneumoniae complex</taxon>
    </lineage>
</organism>
<dbReference type="AlphaFoldDB" id="A0A9P0YDN8"/>
<evidence type="ECO:0000313" key="3">
    <source>
        <dbReference type="Proteomes" id="UP000789617"/>
    </source>
</evidence>
<name>A0A9P0YDN8_KLEVA</name>
<geneLocation type="plasmid" evidence="2 3">
    <name>P1</name>
</geneLocation>
<feature type="domain" description="Reverse transcriptase" evidence="1">
    <location>
        <begin position="1"/>
        <end position="294"/>
    </location>
</feature>
<protein>
    <recommendedName>
        <fullName evidence="1">Reverse transcriptase domain-containing protein</fullName>
    </recommendedName>
</protein>